<accession>A0A177HJ06</accession>
<evidence type="ECO:0000313" key="1">
    <source>
        <dbReference type="EMBL" id="OAH10953.1"/>
    </source>
</evidence>
<dbReference type="PANTHER" id="PTHR34846">
    <property type="entry name" value="4-CARBOXYMUCONOLACTONE DECARBOXYLASE FAMILY PROTEIN (AFU_ORTHOLOGUE AFUA_6G11590)"/>
    <property type="match status" value="1"/>
</dbReference>
<reference evidence="1 2" key="1">
    <citation type="submission" date="2015-12" db="EMBL/GenBank/DDBJ databases">
        <title>Genome sequence of Streptomyces sp. G25.</title>
        <authorList>
            <person name="Poehlein A."/>
            <person name="Roettig A."/>
            <person name="Hiessl S."/>
            <person name="Hauschild P."/>
            <person name="Schauer J."/>
            <person name="Madkour M.H."/>
            <person name="Al-Ansari A.M."/>
            <person name="Almakishah N.H."/>
            <person name="Steinbuechel A."/>
            <person name="Daniel R."/>
        </authorList>
    </citation>
    <scope>NUCLEOTIDE SEQUENCE [LARGE SCALE GENOMIC DNA]</scope>
    <source>
        <strain evidence="2">G25(2015)</strain>
    </source>
</reference>
<proteinExistence type="predicted"/>
<keyword evidence="2" id="KW-1185">Reference proteome</keyword>
<protein>
    <recommendedName>
        <fullName evidence="3">Carboxymuconolactone decarboxylase family protein</fullName>
    </recommendedName>
</protein>
<dbReference type="AlphaFoldDB" id="A0A177HJ06"/>
<dbReference type="Gene3D" id="1.20.1290.10">
    <property type="entry name" value="AhpD-like"/>
    <property type="match status" value="1"/>
</dbReference>
<evidence type="ECO:0008006" key="3">
    <source>
        <dbReference type="Google" id="ProtNLM"/>
    </source>
</evidence>
<name>A0A177HJ06_9ACTN</name>
<dbReference type="RefSeq" id="WP_067283697.1">
    <property type="nucleotide sequence ID" value="NZ_LOHS01000117.1"/>
</dbReference>
<evidence type="ECO:0000313" key="2">
    <source>
        <dbReference type="Proteomes" id="UP000077381"/>
    </source>
</evidence>
<dbReference type="SUPFAM" id="SSF69118">
    <property type="entry name" value="AhpD-like"/>
    <property type="match status" value="1"/>
</dbReference>
<dbReference type="OrthoDB" id="331146at2"/>
<sequence>MTPRMDNPSLVVPGALQPLLDLTEVIGKVGVPQTTLDLVRLRVSEINGRTYTFPDDPEQAQKTDERLPRVAGWRTESCFDAAERSALEMAEAITLMTDPQDMASDEIWEKSAQYYTDEQLGALVMHIGLVNFWNRVNVATRQEAAAWR</sequence>
<dbReference type="PANTHER" id="PTHR34846:SF7">
    <property type="entry name" value="BLL7811 PROTEIN"/>
    <property type="match status" value="1"/>
</dbReference>
<comment type="caution">
    <text evidence="1">The sequence shown here is derived from an EMBL/GenBank/DDBJ whole genome shotgun (WGS) entry which is preliminary data.</text>
</comment>
<organism evidence="1 2">
    <name type="scientific">Streptomyces jeddahensis</name>
    <dbReference type="NCBI Taxonomy" id="1716141"/>
    <lineage>
        <taxon>Bacteria</taxon>
        <taxon>Bacillati</taxon>
        <taxon>Actinomycetota</taxon>
        <taxon>Actinomycetes</taxon>
        <taxon>Kitasatosporales</taxon>
        <taxon>Streptomycetaceae</taxon>
        <taxon>Streptomyces</taxon>
    </lineage>
</organism>
<dbReference type="STRING" id="1716141.STSP_57950"/>
<gene>
    <name evidence="1" type="ORF">STSP_57950</name>
</gene>
<dbReference type="InterPro" id="IPR029032">
    <property type="entry name" value="AhpD-like"/>
</dbReference>
<dbReference type="Proteomes" id="UP000077381">
    <property type="component" value="Unassembled WGS sequence"/>
</dbReference>
<dbReference type="EMBL" id="LOHS01000117">
    <property type="protein sequence ID" value="OAH10953.1"/>
    <property type="molecule type" value="Genomic_DNA"/>
</dbReference>
<dbReference type="PATRIC" id="fig|1716141.3.peg.6090"/>